<reference evidence="1 2" key="1">
    <citation type="submission" date="2015-01" db="EMBL/GenBank/DDBJ databases">
        <title>The Genome Sequence of Cladophialophora immunda CBS83496.</title>
        <authorList>
            <consortium name="The Broad Institute Genomics Platform"/>
            <person name="Cuomo C."/>
            <person name="de Hoog S."/>
            <person name="Gorbushina A."/>
            <person name="Stielow B."/>
            <person name="Teixiera M."/>
            <person name="Abouelleil A."/>
            <person name="Chapman S.B."/>
            <person name="Priest M."/>
            <person name="Young S.K."/>
            <person name="Wortman J."/>
            <person name="Nusbaum C."/>
            <person name="Birren B."/>
        </authorList>
    </citation>
    <scope>NUCLEOTIDE SEQUENCE [LARGE SCALE GENOMIC DNA]</scope>
    <source>
        <strain evidence="1 2">CBS 83496</strain>
    </source>
</reference>
<name>A0A0D2BY82_9EURO</name>
<proteinExistence type="predicted"/>
<dbReference type="VEuPathDB" id="FungiDB:PV07_11505"/>
<gene>
    <name evidence="1" type="ORF">PV07_11505</name>
</gene>
<sequence>MLRKWWPRRQQPFPNRSNCLICTGAVSANRPAVEHSILRAETPETCHLQRTTAAASASESRGEGRSLTNCCMIGRSASKSSSGANNSARVLAANRLQRAGSRLPATWLPKCGM</sequence>
<dbReference type="RefSeq" id="XP_016243511.1">
    <property type="nucleotide sequence ID" value="XM_016398949.1"/>
</dbReference>
<dbReference type="EMBL" id="KN847046">
    <property type="protein sequence ID" value="KIW23295.1"/>
    <property type="molecule type" value="Genomic_DNA"/>
</dbReference>
<keyword evidence="2" id="KW-1185">Reference proteome</keyword>
<dbReference type="AlphaFoldDB" id="A0A0D2BY82"/>
<evidence type="ECO:0000313" key="1">
    <source>
        <dbReference type="EMBL" id="KIW23295.1"/>
    </source>
</evidence>
<dbReference type="GeneID" id="27350699"/>
<protein>
    <submittedName>
        <fullName evidence="1">Uncharacterized protein</fullName>
    </submittedName>
</protein>
<dbReference type="Proteomes" id="UP000054466">
    <property type="component" value="Unassembled WGS sequence"/>
</dbReference>
<accession>A0A0D2BY82</accession>
<evidence type="ECO:0000313" key="2">
    <source>
        <dbReference type="Proteomes" id="UP000054466"/>
    </source>
</evidence>
<dbReference type="HOGENOM" id="CLU_2133252_0_0_1"/>
<organism evidence="1 2">
    <name type="scientific">Cladophialophora immunda</name>
    <dbReference type="NCBI Taxonomy" id="569365"/>
    <lineage>
        <taxon>Eukaryota</taxon>
        <taxon>Fungi</taxon>
        <taxon>Dikarya</taxon>
        <taxon>Ascomycota</taxon>
        <taxon>Pezizomycotina</taxon>
        <taxon>Eurotiomycetes</taxon>
        <taxon>Chaetothyriomycetidae</taxon>
        <taxon>Chaetothyriales</taxon>
        <taxon>Herpotrichiellaceae</taxon>
        <taxon>Cladophialophora</taxon>
    </lineage>
</organism>